<comment type="caution">
    <text evidence="1">The sequence shown here is derived from an EMBL/GenBank/DDBJ whole genome shotgun (WGS) entry which is preliminary data.</text>
</comment>
<proteinExistence type="predicted"/>
<keyword evidence="2" id="KW-1185">Reference proteome</keyword>
<protein>
    <submittedName>
        <fullName evidence="1">Uncharacterized protein</fullName>
    </submittedName>
</protein>
<dbReference type="EMBL" id="SOGO01000042">
    <property type="protein sequence ID" value="TFC99130.1"/>
    <property type="molecule type" value="Genomic_DNA"/>
</dbReference>
<evidence type="ECO:0000313" key="2">
    <source>
        <dbReference type="Proteomes" id="UP000297851"/>
    </source>
</evidence>
<dbReference type="Proteomes" id="UP000297851">
    <property type="component" value="Unassembled WGS sequence"/>
</dbReference>
<organism evidence="1 2">
    <name type="scientific">Cryobacterium sandaracinum</name>
    <dbReference type="NCBI Taxonomy" id="1259247"/>
    <lineage>
        <taxon>Bacteria</taxon>
        <taxon>Bacillati</taxon>
        <taxon>Actinomycetota</taxon>
        <taxon>Actinomycetes</taxon>
        <taxon>Micrococcales</taxon>
        <taxon>Microbacteriaceae</taxon>
        <taxon>Cryobacterium</taxon>
    </lineage>
</organism>
<accession>A0ABY2J2G5</accession>
<sequence length="123" mass="13011">MKRITYIGGSIVTSNSITSALLDYVTSVADSDNSVAVDVTVLDENDETSVHTLTLSPTSQFDVVDVDVEGMTEEDEATRFPLPEMPMIGITGTVETTGDAGRTAKDFNLVANEIDNGLGSIHG</sequence>
<reference evidence="1 2" key="1">
    <citation type="submission" date="2019-03" db="EMBL/GenBank/DDBJ databases">
        <title>Genomics of glacier-inhabiting Cryobacterium strains.</title>
        <authorList>
            <person name="Liu Q."/>
            <person name="Xin Y.-H."/>
        </authorList>
    </citation>
    <scope>NUCLEOTIDE SEQUENCE [LARGE SCALE GENOMIC DNA]</scope>
    <source>
        <strain evidence="1 2">TMT2-16</strain>
    </source>
</reference>
<gene>
    <name evidence="1" type="ORF">E3T25_15735</name>
</gene>
<evidence type="ECO:0000313" key="1">
    <source>
        <dbReference type="EMBL" id="TFC99130.1"/>
    </source>
</evidence>
<dbReference type="RefSeq" id="WP_134375293.1">
    <property type="nucleotide sequence ID" value="NZ_SOGO01000042.1"/>
</dbReference>
<name>A0ABY2J2G5_9MICO</name>